<evidence type="ECO:0000256" key="1">
    <source>
        <dbReference type="SAM" id="Phobius"/>
    </source>
</evidence>
<gene>
    <name evidence="2" type="ORF">KUCA_T00000420001</name>
</gene>
<evidence type="ECO:0000313" key="2">
    <source>
        <dbReference type="EMBL" id="CDK24457.1"/>
    </source>
</evidence>
<reference evidence="2" key="2">
    <citation type="submission" date="2014-02" db="EMBL/GenBank/DDBJ databases">
        <title>Complete DNA sequence of /Kuraishia capsulata/ illustrates novel genomic features among budding yeasts (/Saccharomycotina/).</title>
        <authorList>
            <person name="Morales L."/>
            <person name="Noel B."/>
            <person name="Porcel B."/>
            <person name="Marcet-Houben M."/>
            <person name="Hullo M-F."/>
            <person name="Sacerdot C."/>
            <person name="Tekaia F."/>
            <person name="Leh-Louis V."/>
            <person name="Despons L."/>
            <person name="Khanna V."/>
            <person name="Aury J-M."/>
            <person name="Barbe V."/>
            <person name="Couloux A."/>
            <person name="Labadie K."/>
            <person name="Pelletier E."/>
            <person name="Souciet J-L."/>
            <person name="Boekhout T."/>
            <person name="Gabaldon T."/>
            <person name="Wincker P."/>
            <person name="Dujon B."/>
        </authorList>
    </citation>
    <scope>NUCLEOTIDE SEQUENCE</scope>
    <source>
        <strain evidence="2">CBS 1993</strain>
    </source>
</reference>
<sequence length="163" mass="18747">MTVPPPNYDLILLREHLYQDLRSPELVLPSNVDDTGFKPLHERGLGVFDYHLASSDEPSTDTYLYVIAAFCSLVIIYNMRYFIADRSRKMSQTLRRKSSNFINEHLYDIEAGSPELDATPEGLPSLSESPFTPMDYSPVYLRNSEVKLMEFDSKFGISRDKLR</sequence>
<dbReference type="EMBL" id="HG793125">
    <property type="protein sequence ID" value="CDK24457.1"/>
    <property type="molecule type" value="Genomic_DNA"/>
</dbReference>
<accession>W6MJ57</accession>
<reference evidence="2" key="1">
    <citation type="submission" date="2013-12" db="EMBL/GenBank/DDBJ databases">
        <authorList>
            <person name="Genoscope - CEA"/>
        </authorList>
    </citation>
    <scope>NUCLEOTIDE SEQUENCE</scope>
    <source>
        <strain evidence="2">CBS 1993</strain>
    </source>
</reference>
<keyword evidence="1" id="KW-1133">Transmembrane helix</keyword>
<keyword evidence="3" id="KW-1185">Reference proteome</keyword>
<dbReference type="Proteomes" id="UP000019384">
    <property type="component" value="Unassembled WGS sequence"/>
</dbReference>
<protein>
    <submittedName>
        <fullName evidence="2">Uncharacterized protein</fullName>
    </submittedName>
</protein>
<dbReference type="OrthoDB" id="3984059at2759"/>
<keyword evidence="1" id="KW-0472">Membrane</keyword>
<dbReference type="HOGENOM" id="CLU_1627330_0_0_1"/>
<proteinExistence type="predicted"/>
<keyword evidence="1" id="KW-0812">Transmembrane</keyword>
<name>W6MJ57_9ASCO</name>
<dbReference type="RefSeq" id="XP_022456474.1">
    <property type="nucleotide sequence ID" value="XM_022604958.1"/>
</dbReference>
<evidence type="ECO:0000313" key="3">
    <source>
        <dbReference type="Proteomes" id="UP000019384"/>
    </source>
</evidence>
<dbReference type="GeneID" id="34517862"/>
<organism evidence="2 3">
    <name type="scientific">Kuraishia capsulata CBS 1993</name>
    <dbReference type="NCBI Taxonomy" id="1382522"/>
    <lineage>
        <taxon>Eukaryota</taxon>
        <taxon>Fungi</taxon>
        <taxon>Dikarya</taxon>
        <taxon>Ascomycota</taxon>
        <taxon>Saccharomycotina</taxon>
        <taxon>Pichiomycetes</taxon>
        <taxon>Pichiales</taxon>
        <taxon>Pichiaceae</taxon>
        <taxon>Kuraishia</taxon>
    </lineage>
</organism>
<dbReference type="AlphaFoldDB" id="W6MJ57"/>
<feature type="transmembrane region" description="Helical" evidence="1">
    <location>
        <begin position="62"/>
        <end position="83"/>
    </location>
</feature>